<keyword evidence="1" id="KW-0812">Transmembrane</keyword>
<accession>A0A317U001</accession>
<protein>
    <submittedName>
        <fullName evidence="3">Uncharacterized protein</fullName>
    </submittedName>
</protein>
<keyword evidence="1" id="KW-1133">Transmembrane helix</keyword>
<keyword evidence="1" id="KW-0472">Membrane</keyword>
<organism evidence="3 4">
    <name type="scientific">Legionella qingyii</name>
    <dbReference type="NCBI Taxonomy" id="2184757"/>
    <lineage>
        <taxon>Bacteria</taxon>
        <taxon>Pseudomonadati</taxon>
        <taxon>Pseudomonadota</taxon>
        <taxon>Gammaproteobacteria</taxon>
        <taxon>Legionellales</taxon>
        <taxon>Legionellaceae</taxon>
        <taxon>Legionella</taxon>
    </lineage>
</organism>
<evidence type="ECO:0000313" key="2">
    <source>
        <dbReference type="EMBL" id="PWY54157.1"/>
    </source>
</evidence>
<name>A0A317U001_9GAMM</name>
<gene>
    <name evidence="3" type="ORF">DGG96_16120</name>
    <name evidence="2" type="ORF">DGG96_18485</name>
</gene>
<proteinExistence type="predicted"/>
<feature type="transmembrane region" description="Helical" evidence="1">
    <location>
        <begin position="95"/>
        <end position="116"/>
    </location>
</feature>
<comment type="caution">
    <text evidence="3">The sequence shown here is derived from an EMBL/GenBank/DDBJ whole genome shotgun (WGS) entry which is preliminary data.</text>
</comment>
<dbReference type="EMBL" id="QHJG01000043">
    <property type="protein sequence ID" value="PWY54157.1"/>
    <property type="molecule type" value="Genomic_DNA"/>
</dbReference>
<dbReference type="Proteomes" id="UP000247152">
    <property type="component" value="Unassembled WGS sequence"/>
</dbReference>
<sequence length="143" mass="16163">MIRREAVLSDLLTIEQVFTIKNPSLVMLGLLCDTSLLLVFQSNEYGKTVELVTAVCSKMEQTARKAKLKIGVSRIFCKNELGQDTKGRMQKAVMFFLETTLVLIFVMDLVIIRVVGHETKNDVRLSRDLFFCSTVKVVTRLAC</sequence>
<dbReference type="AlphaFoldDB" id="A0A317U001"/>
<evidence type="ECO:0000313" key="3">
    <source>
        <dbReference type="EMBL" id="PWY54535.1"/>
    </source>
</evidence>
<evidence type="ECO:0000313" key="4">
    <source>
        <dbReference type="Proteomes" id="UP000247152"/>
    </source>
</evidence>
<reference evidence="3 4" key="1">
    <citation type="submission" date="2018-05" db="EMBL/GenBank/DDBJ databases">
        <title>Legionella qingyii sp.nov., whole genome shotgun sequence.</title>
        <authorList>
            <person name="Wu H."/>
            <person name="Zhu Q."/>
            <person name="Hu C."/>
        </authorList>
    </citation>
    <scope>NUCLEOTIDE SEQUENCE [LARGE SCALE GENOMIC DNA]</scope>
    <source>
        <strain evidence="3 4">HEB18</strain>
    </source>
</reference>
<dbReference type="EMBL" id="QHJG01000031">
    <property type="protein sequence ID" value="PWY54535.1"/>
    <property type="molecule type" value="Genomic_DNA"/>
</dbReference>
<evidence type="ECO:0000256" key="1">
    <source>
        <dbReference type="SAM" id="Phobius"/>
    </source>
</evidence>